<sequence>MTVKYPTCQSALPEKLRLKDCSIVRTGTGTGDARFLLVSLCNTEASAIQNSKIIALGNLNWPISHGSSCASRSVQSLNKTLPLTSTIFQLCQSCHHSTVMPNLCSYL</sequence>
<reference evidence="1 2" key="1">
    <citation type="submission" date="2021-06" db="EMBL/GenBank/DDBJ databases">
        <authorList>
            <person name="Palmer J.M."/>
        </authorList>
    </citation>
    <scope>NUCLEOTIDE SEQUENCE [LARGE SCALE GENOMIC DNA]</scope>
    <source>
        <strain evidence="1 2">XR_2019</strain>
        <tissue evidence="1">Muscle</tissue>
    </source>
</reference>
<organism evidence="1 2">
    <name type="scientific">Xenotaenia resolanae</name>
    <dbReference type="NCBI Taxonomy" id="208358"/>
    <lineage>
        <taxon>Eukaryota</taxon>
        <taxon>Metazoa</taxon>
        <taxon>Chordata</taxon>
        <taxon>Craniata</taxon>
        <taxon>Vertebrata</taxon>
        <taxon>Euteleostomi</taxon>
        <taxon>Actinopterygii</taxon>
        <taxon>Neopterygii</taxon>
        <taxon>Teleostei</taxon>
        <taxon>Neoteleostei</taxon>
        <taxon>Acanthomorphata</taxon>
        <taxon>Ovalentaria</taxon>
        <taxon>Atherinomorphae</taxon>
        <taxon>Cyprinodontiformes</taxon>
        <taxon>Goodeidae</taxon>
        <taxon>Xenotaenia</taxon>
    </lineage>
</organism>
<dbReference type="Proteomes" id="UP001444071">
    <property type="component" value="Unassembled WGS sequence"/>
</dbReference>
<evidence type="ECO:0000313" key="2">
    <source>
        <dbReference type="Proteomes" id="UP001444071"/>
    </source>
</evidence>
<proteinExistence type="predicted"/>
<evidence type="ECO:0000313" key="1">
    <source>
        <dbReference type="EMBL" id="MEQ2269314.1"/>
    </source>
</evidence>
<name>A0ABV0WIK4_9TELE</name>
<comment type="caution">
    <text evidence="1">The sequence shown here is derived from an EMBL/GenBank/DDBJ whole genome shotgun (WGS) entry which is preliminary data.</text>
</comment>
<protein>
    <submittedName>
        <fullName evidence="1">Uncharacterized protein</fullName>
    </submittedName>
</protein>
<gene>
    <name evidence="1" type="ORF">XENORESO_002896</name>
</gene>
<accession>A0ABV0WIK4</accession>
<keyword evidence="2" id="KW-1185">Reference proteome</keyword>
<dbReference type="EMBL" id="JAHRIM010051541">
    <property type="protein sequence ID" value="MEQ2269314.1"/>
    <property type="molecule type" value="Genomic_DNA"/>
</dbReference>